<keyword evidence="6 12" id="KW-0560">Oxidoreductase</keyword>
<accession>A0A4U1L7V1</accession>
<evidence type="ECO:0000256" key="9">
    <source>
        <dbReference type="ARBA" id="ARBA00023136"/>
    </source>
</evidence>
<feature type="transmembrane region" description="Helical" evidence="12">
    <location>
        <begin position="138"/>
        <end position="156"/>
    </location>
</feature>
<comment type="pathway">
    <text evidence="10 12">Porphyrin-containing compound metabolism; heme A biosynthesis; heme A from heme O: step 1/1.</text>
</comment>
<feature type="binding site" description="axial binding residue" evidence="12">
    <location>
        <position position="271"/>
    </location>
    <ligand>
        <name>heme</name>
        <dbReference type="ChEBI" id="CHEBI:30413"/>
    </ligand>
    <ligandPart>
        <name>Fe</name>
        <dbReference type="ChEBI" id="CHEBI:18248"/>
    </ligandPart>
</feature>
<sequence length="351" mass="37606">MTGTTFAAPRSTAVSPRARPRAIAAWLWSIAALIVLMVAVGGITRLTESGLSITEWKPVSGAIPPLNAADWQAEFVKYQATPEYREINRGMSLAEFKFIYFWEWFHRLLGRLIGIAFALPLAWFALRRAIPPGYGARLTALLALGGLQGVIGWWMVTSGLAERTDVSHFRLAVHLNLALAILAVTVWTALDMRALARDPAAAPARIVPVAWVAGGVLLVQLLFGAFVAGLNAGLVTNEWPLMNGRLVPAIDTAGGLGNALVNDPWALHFIHRWWAFAAFVALMFLARAARRTGARGASIAIHLAVGTQILLGIATVMSGVQFHAALTHQIVGALLVAATAWGAHAAGRVRA</sequence>
<evidence type="ECO:0000256" key="12">
    <source>
        <dbReference type="HAMAP-Rule" id="MF_01665"/>
    </source>
</evidence>
<evidence type="ECO:0000256" key="5">
    <source>
        <dbReference type="ARBA" id="ARBA00022989"/>
    </source>
</evidence>
<dbReference type="Pfam" id="PF02628">
    <property type="entry name" value="COX15-CtaA"/>
    <property type="match status" value="1"/>
</dbReference>
<dbReference type="PANTHER" id="PTHR23289:SF2">
    <property type="entry name" value="CYTOCHROME C OXIDASE ASSEMBLY PROTEIN COX15 HOMOLOG"/>
    <property type="match status" value="1"/>
</dbReference>
<evidence type="ECO:0000256" key="7">
    <source>
        <dbReference type="ARBA" id="ARBA00023004"/>
    </source>
</evidence>
<dbReference type="PANTHER" id="PTHR23289">
    <property type="entry name" value="CYTOCHROME C OXIDASE ASSEMBLY PROTEIN COX15"/>
    <property type="match status" value="1"/>
</dbReference>
<gene>
    <name evidence="12" type="primary">ctaA</name>
    <name evidence="13" type="ORF">FBR43_00265</name>
</gene>
<dbReference type="HAMAP" id="MF_01665">
    <property type="entry name" value="HemeA_synth_type2"/>
    <property type="match status" value="1"/>
</dbReference>
<feature type="transmembrane region" description="Helical" evidence="12">
    <location>
        <begin position="265"/>
        <end position="285"/>
    </location>
</feature>
<evidence type="ECO:0000313" key="14">
    <source>
        <dbReference type="Proteomes" id="UP000309138"/>
    </source>
</evidence>
<evidence type="ECO:0000256" key="11">
    <source>
        <dbReference type="ARBA" id="ARBA00048044"/>
    </source>
</evidence>
<feature type="transmembrane region" description="Helical" evidence="12">
    <location>
        <begin position="168"/>
        <end position="190"/>
    </location>
</feature>
<evidence type="ECO:0000256" key="1">
    <source>
        <dbReference type="ARBA" id="ARBA00001970"/>
    </source>
</evidence>
<keyword evidence="14" id="KW-1185">Reference proteome</keyword>
<dbReference type="UniPathway" id="UPA00269">
    <property type="reaction ID" value="UER00713"/>
</dbReference>
<keyword evidence="8 12" id="KW-0350">Heme biosynthesis</keyword>
<feature type="transmembrane region" description="Helical" evidence="12">
    <location>
        <begin position="108"/>
        <end position="126"/>
    </location>
</feature>
<dbReference type="RefSeq" id="WP_136941255.1">
    <property type="nucleotide sequence ID" value="NZ_SWKR01000001.1"/>
</dbReference>
<proteinExistence type="inferred from homology"/>
<dbReference type="Proteomes" id="UP000309138">
    <property type="component" value="Unassembled WGS sequence"/>
</dbReference>
<keyword evidence="4 12" id="KW-0479">Metal-binding</keyword>
<keyword evidence="9 12" id="KW-0472">Membrane</keyword>
<protein>
    <recommendedName>
        <fullName evidence="12">Heme A synthase</fullName>
        <shortName evidence="12">HAS</shortName>
        <ecNumber evidence="12">1.17.99.9</ecNumber>
    </recommendedName>
    <alternativeName>
        <fullName evidence="12">Cytochrome aa3-controlling protein</fullName>
    </alternativeName>
</protein>
<comment type="function">
    <text evidence="12">Catalyzes the conversion of heme O to heme A by two successive hydroxylations of the methyl group at C8. The first hydroxylation forms heme I, the second hydroxylation results in an unstable dihydroxymethyl group, which spontaneously dehydrates, resulting in the formyl group of heme A.</text>
</comment>
<name>A0A4U1L7V1_9SPHN</name>
<comment type="similarity">
    <text evidence="12">Belongs to the COX15/CtaA family. Type 2 subfamily.</text>
</comment>
<feature type="transmembrane region" description="Helical" evidence="12">
    <location>
        <begin position="211"/>
        <end position="234"/>
    </location>
</feature>
<keyword evidence="7 12" id="KW-0408">Iron</keyword>
<evidence type="ECO:0000256" key="10">
    <source>
        <dbReference type="ARBA" id="ARBA00044501"/>
    </source>
</evidence>
<dbReference type="EC" id="1.17.99.9" evidence="12"/>
<dbReference type="GO" id="GO:0046872">
    <property type="term" value="F:metal ion binding"/>
    <property type="evidence" value="ECO:0007669"/>
    <property type="project" value="UniProtKB-KW"/>
</dbReference>
<feature type="transmembrane region" description="Helical" evidence="12">
    <location>
        <begin position="23"/>
        <end position="43"/>
    </location>
</feature>
<dbReference type="GO" id="GO:0120547">
    <property type="term" value="F:heme A synthase activity"/>
    <property type="evidence" value="ECO:0007669"/>
    <property type="project" value="UniProtKB-EC"/>
</dbReference>
<dbReference type="InterPro" id="IPR003780">
    <property type="entry name" value="COX15/CtaA_fam"/>
</dbReference>
<comment type="subunit">
    <text evidence="12">Interacts with CtaB.</text>
</comment>
<feature type="binding site" description="axial binding residue" evidence="12">
    <location>
        <position position="328"/>
    </location>
    <ligand>
        <name>heme</name>
        <dbReference type="ChEBI" id="CHEBI:30413"/>
    </ligand>
    <ligandPart>
        <name>Fe</name>
        <dbReference type="ChEBI" id="CHEBI:18248"/>
    </ligandPart>
</feature>
<evidence type="ECO:0000256" key="3">
    <source>
        <dbReference type="ARBA" id="ARBA00022692"/>
    </source>
</evidence>
<keyword evidence="12" id="KW-1003">Cell membrane</keyword>
<dbReference type="EMBL" id="SWKR01000001">
    <property type="protein sequence ID" value="TKD52834.1"/>
    <property type="molecule type" value="Genomic_DNA"/>
</dbReference>
<keyword evidence="5 12" id="KW-1133">Transmembrane helix</keyword>
<evidence type="ECO:0000313" key="13">
    <source>
        <dbReference type="EMBL" id="TKD52834.1"/>
    </source>
</evidence>
<dbReference type="InterPro" id="IPR023754">
    <property type="entry name" value="HemeA_Synthase_type2"/>
</dbReference>
<feature type="transmembrane region" description="Helical" evidence="12">
    <location>
        <begin position="326"/>
        <end position="346"/>
    </location>
</feature>
<keyword evidence="3 12" id="KW-0812">Transmembrane</keyword>
<comment type="caution">
    <text evidence="13">The sequence shown here is derived from an EMBL/GenBank/DDBJ whole genome shotgun (WGS) entry which is preliminary data.</text>
</comment>
<comment type="catalytic activity">
    <reaction evidence="11">
        <text>Fe(II)-heme o + 2 A + H2O = Fe(II)-heme a + 2 AH2</text>
        <dbReference type="Rhea" id="RHEA:63388"/>
        <dbReference type="ChEBI" id="CHEBI:13193"/>
        <dbReference type="ChEBI" id="CHEBI:15377"/>
        <dbReference type="ChEBI" id="CHEBI:17499"/>
        <dbReference type="ChEBI" id="CHEBI:60530"/>
        <dbReference type="ChEBI" id="CHEBI:61715"/>
        <dbReference type="EC" id="1.17.99.9"/>
    </reaction>
    <physiologicalReaction direction="left-to-right" evidence="11">
        <dbReference type="Rhea" id="RHEA:63389"/>
    </physiologicalReaction>
</comment>
<evidence type="ECO:0000256" key="6">
    <source>
        <dbReference type="ARBA" id="ARBA00023002"/>
    </source>
</evidence>
<organism evidence="13 14">
    <name type="scientific">Sphingomonas baiyangensis</name>
    <dbReference type="NCBI Taxonomy" id="2572576"/>
    <lineage>
        <taxon>Bacteria</taxon>
        <taxon>Pseudomonadati</taxon>
        <taxon>Pseudomonadota</taxon>
        <taxon>Alphaproteobacteria</taxon>
        <taxon>Sphingomonadales</taxon>
        <taxon>Sphingomonadaceae</taxon>
        <taxon>Sphingomonas</taxon>
    </lineage>
</organism>
<evidence type="ECO:0000256" key="4">
    <source>
        <dbReference type="ARBA" id="ARBA00022723"/>
    </source>
</evidence>
<evidence type="ECO:0000256" key="2">
    <source>
        <dbReference type="ARBA" id="ARBA00004141"/>
    </source>
</evidence>
<feature type="transmembrane region" description="Helical" evidence="12">
    <location>
        <begin position="297"/>
        <end position="320"/>
    </location>
</feature>
<comment type="subcellular location">
    <subcellularLocation>
        <location evidence="12">Cell membrane</location>
        <topology evidence="12">Multi-pass membrane protein</topology>
    </subcellularLocation>
    <subcellularLocation>
        <location evidence="2">Membrane</location>
        <topology evidence="2">Multi-pass membrane protein</topology>
    </subcellularLocation>
</comment>
<evidence type="ECO:0000256" key="8">
    <source>
        <dbReference type="ARBA" id="ARBA00023133"/>
    </source>
</evidence>
<dbReference type="GO" id="GO:0006784">
    <property type="term" value="P:heme A biosynthetic process"/>
    <property type="evidence" value="ECO:0007669"/>
    <property type="project" value="UniProtKB-UniRule"/>
</dbReference>
<dbReference type="AlphaFoldDB" id="A0A4U1L7V1"/>
<dbReference type="OrthoDB" id="9793156at2"/>
<reference evidence="13 14" key="1">
    <citation type="submission" date="2019-04" db="EMBL/GenBank/DDBJ databases">
        <authorList>
            <person name="Yang Y."/>
            <person name="Wei D."/>
        </authorList>
    </citation>
    <scope>NUCLEOTIDE SEQUENCE [LARGE SCALE GENOMIC DNA]</scope>
    <source>
        <strain evidence="13 14">L-1-4w-11</strain>
    </source>
</reference>
<comment type="cofactor">
    <cofactor evidence="1 12">
        <name>heme b</name>
        <dbReference type="ChEBI" id="CHEBI:60344"/>
    </cofactor>
</comment>
<dbReference type="GO" id="GO:0005886">
    <property type="term" value="C:plasma membrane"/>
    <property type="evidence" value="ECO:0007669"/>
    <property type="project" value="UniProtKB-SubCell"/>
</dbReference>